<evidence type="ECO:0000256" key="3">
    <source>
        <dbReference type="ARBA" id="ARBA00022692"/>
    </source>
</evidence>
<dbReference type="Pfam" id="PF20806">
    <property type="entry name" value="Integrin_A_Ig_3"/>
    <property type="match status" value="1"/>
</dbReference>
<evidence type="ECO:0000256" key="11">
    <source>
        <dbReference type="ARBA" id="ARBA00023180"/>
    </source>
</evidence>
<keyword evidence="4" id="KW-0732">Signal</keyword>
<reference evidence="18" key="1">
    <citation type="submission" date="2023-01" db="EMBL/GenBank/DDBJ databases">
        <title>Key to firefly adult light organ development and bioluminescence: homeobox transcription factors regulate luciferase expression and transportation to peroxisome.</title>
        <authorList>
            <person name="Fu X."/>
        </authorList>
    </citation>
    <scope>NUCLEOTIDE SEQUENCE [LARGE SCALE GENOMIC DNA]</scope>
</reference>
<dbReference type="GO" id="GO:0009897">
    <property type="term" value="C:external side of plasma membrane"/>
    <property type="evidence" value="ECO:0007669"/>
    <property type="project" value="TreeGrafter"/>
</dbReference>
<feature type="domain" description="Integrin alpha first immunoglubulin-like" evidence="14">
    <location>
        <begin position="482"/>
        <end position="645"/>
    </location>
</feature>
<evidence type="ECO:0000259" key="14">
    <source>
        <dbReference type="Pfam" id="PF08441"/>
    </source>
</evidence>
<evidence type="ECO:0000256" key="6">
    <source>
        <dbReference type="ARBA" id="ARBA00022889"/>
    </source>
</evidence>
<evidence type="ECO:0000256" key="9">
    <source>
        <dbReference type="ARBA" id="ARBA00023136"/>
    </source>
</evidence>
<dbReference type="InterPro" id="IPR000413">
    <property type="entry name" value="Integrin_alpha"/>
</dbReference>
<dbReference type="Gene3D" id="2.130.10.130">
    <property type="entry name" value="Integrin alpha, N-terminal"/>
    <property type="match status" value="1"/>
</dbReference>
<dbReference type="SMART" id="SM00191">
    <property type="entry name" value="Int_alpha"/>
    <property type="match status" value="5"/>
</dbReference>
<dbReference type="GO" id="GO:0008305">
    <property type="term" value="C:integrin complex"/>
    <property type="evidence" value="ECO:0007669"/>
    <property type="project" value="InterPro"/>
</dbReference>
<evidence type="ECO:0000256" key="13">
    <source>
        <dbReference type="RuleBase" id="RU003762"/>
    </source>
</evidence>
<dbReference type="InterPro" id="IPR013519">
    <property type="entry name" value="Int_alpha_beta-p"/>
</dbReference>
<feature type="repeat" description="FG-GAP" evidence="12">
    <location>
        <begin position="248"/>
        <end position="301"/>
    </location>
</feature>
<feature type="repeat" description="FG-GAP" evidence="12">
    <location>
        <begin position="434"/>
        <end position="497"/>
    </location>
</feature>
<dbReference type="GO" id="GO:0033627">
    <property type="term" value="P:cell adhesion mediated by integrin"/>
    <property type="evidence" value="ECO:0007669"/>
    <property type="project" value="TreeGrafter"/>
</dbReference>
<dbReference type="GO" id="GO:0048513">
    <property type="term" value="P:animal organ development"/>
    <property type="evidence" value="ECO:0007669"/>
    <property type="project" value="UniProtKB-ARBA"/>
</dbReference>
<evidence type="ECO:0000256" key="7">
    <source>
        <dbReference type="ARBA" id="ARBA00022989"/>
    </source>
</evidence>
<feature type="repeat" description="FG-GAP" evidence="12">
    <location>
        <begin position="302"/>
        <end position="366"/>
    </location>
</feature>
<evidence type="ECO:0000256" key="5">
    <source>
        <dbReference type="ARBA" id="ARBA00022737"/>
    </source>
</evidence>
<dbReference type="InterPro" id="IPR013517">
    <property type="entry name" value="FG-GAP"/>
</dbReference>
<keyword evidence="11" id="KW-0325">Glycoprotein</keyword>
<dbReference type="InterPro" id="IPR028994">
    <property type="entry name" value="Integrin_alpha_N"/>
</dbReference>
<evidence type="ECO:0000259" key="16">
    <source>
        <dbReference type="Pfam" id="PF20806"/>
    </source>
</evidence>
<dbReference type="GO" id="GO:0007160">
    <property type="term" value="P:cell-matrix adhesion"/>
    <property type="evidence" value="ECO:0007669"/>
    <property type="project" value="TreeGrafter"/>
</dbReference>
<evidence type="ECO:0000313" key="18">
    <source>
        <dbReference type="Proteomes" id="UP001353858"/>
    </source>
</evidence>
<evidence type="ECO:0008006" key="19">
    <source>
        <dbReference type="Google" id="ProtNLM"/>
    </source>
</evidence>
<feature type="repeat" description="FG-GAP" evidence="12">
    <location>
        <begin position="165"/>
        <end position="218"/>
    </location>
</feature>
<evidence type="ECO:0000313" key="17">
    <source>
        <dbReference type="EMBL" id="KAK4875830.1"/>
    </source>
</evidence>
<organism evidence="17 18">
    <name type="scientific">Aquatica leii</name>
    <dbReference type="NCBI Taxonomy" id="1421715"/>
    <lineage>
        <taxon>Eukaryota</taxon>
        <taxon>Metazoa</taxon>
        <taxon>Ecdysozoa</taxon>
        <taxon>Arthropoda</taxon>
        <taxon>Hexapoda</taxon>
        <taxon>Insecta</taxon>
        <taxon>Pterygota</taxon>
        <taxon>Neoptera</taxon>
        <taxon>Endopterygota</taxon>
        <taxon>Coleoptera</taxon>
        <taxon>Polyphaga</taxon>
        <taxon>Elateriformia</taxon>
        <taxon>Elateroidea</taxon>
        <taxon>Lampyridae</taxon>
        <taxon>Luciolinae</taxon>
        <taxon>Aquatica</taxon>
    </lineage>
</organism>
<keyword evidence="3" id="KW-0812">Transmembrane</keyword>
<dbReference type="SUPFAM" id="SSF69318">
    <property type="entry name" value="Integrin alpha N-terminal domain"/>
    <property type="match status" value="1"/>
</dbReference>
<dbReference type="PANTHER" id="PTHR23220">
    <property type="entry name" value="INTEGRIN ALPHA"/>
    <property type="match status" value="1"/>
</dbReference>
<feature type="domain" description="Integrin alpha second immunoglobulin-like" evidence="15">
    <location>
        <begin position="647"/>
        <end position="786"/>
    </location>
</feature>
<dbReference type="InterPro" id="IPR032695">
    <property type="entry name" value="Integrin_dom_sf"/>
</dbReference>
<keyword evidence="6 13" id="KW-0130">Cell adhesion</keyword>
<evidence type="ECO:0000259" key="15">
    <source>
        <dbReference type="Pfam" id="PF20805"/>
    </source>
</evidence>
<comment type="similarity">
    <text evidence="2 13">Belongs to the integrin alpha chain family.</text>
</comment>
<keyword evidence="10 13" id="KW-0675">Receptor</keyword>
<dbReference type="Gene3D" id="2.60.40.1460">
    <property type="entry name" value="Integrin domains. Chain A, domain 2"/>
    <property type="match status" value="1"/>
</dbReference>
<evidence type="ECO:0000256" key="8">
    <source>
        <dbReference type="ARBA" id="ARBA00023037"/>
    </source>
</evidence>
<evidence type="ECO:0000256" key="4">
    <source>
        <dbReference type="ARBA" id="ARBA00022729"/>
    </source>
</evidence>
<proteinExistence type="inferred from homology"/>
<dbReference type="InterPro" id="IPR048285">
    <property type="entry name" value="Integrin_alpha_Ig-like_2"/>
</dbReference>
<feature type="repeat" description="FG-GAP" evidence="12">
    <location>
        <begin position="97"/>
        <end position="160"/>
    </location>
</feature>
<dbReference type="InterPro" id="IPR013649">
    <property type="entry name" value="Integrin_alpha_Ig-like_1"/>
</dbReference>
<dbReference type="Proteomes" id="UP001353858">
    <property type="component" value="Unassembled WGS sequence"/>
</dbReference>
<evidence type="ECO:0000256" key="12">
    <source>
        <dbReference type="PROSITE-ProRule" id="PRU00803"/>
    </source>
</evidence>
<sequence length="2300" mass="257372">MCKSGVFGVVIVSNLLLVCSFNIDTFNYVQHKGQNASMFGFTIATHKEHGTSWIIVGAPEAQSEVTNTPIKGGVVYKCITRNDNGCDEIIFNDERSERDKKPIDDKNYQWFGATVSSAGPDLPIVACASRYVWFTKSREERRDPVGTCYITKNNFRDSSEYSPCRTSLFGYHRQGSCQAGFSAGMSKDGRRLFIGAPGSWYWQGQTYSIDPQINFPYTPGIFGEAFGFNARPKGQVFQQSLDKRPAVVSTPEGPPQDDDSYMGYSMVVGDFNNEGVQGVAVGMPKGGEELEGRVLFYTWNLTNYMNISGSQLGEYFGYALANSDVDGDNRDDLIVGAPLHTEKNTEGKYEVGRVIIACQGSDGSFSKRIVLNGTKSKSRFGLSLSTLGDINLDGYGDFAVGAPYDGPFERGAVYIFLGAPNADITKYSQVIYAEDVQKSYIGPFPVTTFGFSIAGGLDLDGNDYPDMAIGAYLSDVAYFFRTRPVVKVEAHIRFLTPHKQLFLEQKDCSKPGHPNIRVTCTEIEVCMRYTGIGAPSEIELDVQHFLDAKKPKQTSRMYLERDSERLVNTTLTLYKDNALNCNLKDKVYLEEQIIDKLTELVIEVRYSLRSTKFITQTVRNPNSKLIPILDESKSTAVNDSVIIYKNCGLDNVCIPDLRLHVNQQIDGYVYEFGKALEFLVEVTNHAEDAYNAKFFLHLPKGIGFKVAKRTDYPESKVSCTSLNETLFSCDIGNPLSKVFNFKLEVEPLRNHKFLSPSYEFIMNVSSANPELPNTLHDNEVRFAIKVLVNAVLSTEGKSVPNNVYYNLNQYPTEAKVWDTEIGPSVIHSYTVTNSGPSDVQSVEIFIIWPHLGAQGKDLLYLLEEPYTLGDVQCERVGANYNGFTLAGQRDVWDILDINPSYHHTNATAQVQHQNGTIVQGQIGNTITTTETEIIYYDANKNVIHKEKLIGDPNVEEYWQQVSKYVNTHFGPLTVAVNTTIHVKYENGTVISHTSNRPGTPEVPYMSYEVHSNTTTLVTYADSNGNILYEELISEEPGSESFTKRVRSTTDRYAFPVTIRTNTTRETTYMTQDGKILYQEFFSKVGAGDTTNIETSKTSTVINVVLHDAEGNKIDEHTITAEPNSKTYWEQIDNLAGKYSEPVTIRTYKTKIITYYVNGVETRKEEVSGSSTAVNAPFRSYTDTTTTITCLDFNGNVLEQIIVPGDSETQLYRDAMLGIANKYRQPITVKANTTTVITYRTSGGKVMHTGFNYQERIKAYNQNSPQTTTTTITTIVTIYDTYGNIINTETVTKEPDTPEYWENLNKIISQYKIPIAVGTTATKTIVYYINGKEVGKEEVPMNAGLKERPFIIHTETTTTITCTDENKNTLYQNTIPGDSETKLYKDIVSNLLKQHHESIALRTNSTKIITYRTENGQIVHTGIAYSEKTEYHNHNQPQTSVSTIITTVKIYDSYGREINTEVITDEPGTPNYWQKINKLIGQYTIPVTIGTTSVKTITYYINGKEVKKEEVPVNVGPGASLTNHVETTTTVTCRSLQDGSNLYSSTLPGDSNTTAYRELLNTLVATYAQPISITTNVTKTIQYKDHTGNVFYTGTTSAEKIESFNIHSGETTQTTTVTVISVIDKNGVLLGKESITEEPGTTQYWDTVNKIVGKYAVPVTMHVTTNKVITYYVNGVEVRKEEKPFNAGVELPASTQVESSTTVTCRDKHGKILYETTISADKDSSSYKNLMNTITRTYKQPIIVTTSVKKTIKYVNSKGINVYTGTIYEESTEHYNQNQNETTTTISESVVTFYDENRNLLQREIVREAPGSAAYWEEINRIVSKYSVPITIRITVTKTIVYYINGVEVRREKVPDAEPSNEPYTTEVEVNTEVTCYTNDGKTLYQTKLAGNTQTSVYNDLINSIRNQYTIPITINSNTTKVINYLSPERRVMYTGYIYESKTQKLNQHAGETSRISTITIVRLQSTDGRILDQLTIIDAPGSPAYWEQVNNAVIKHQESITIHSDTKKVITYYVNGKEIRSEQIPGAAGSLEDPFKADVQRLTTVTCYGPSGNIVSQQGIPADRGSTSYLNHIAALKQEYPDFRSIHTNMTVTIYYINLKGVTLHVGTVTQQTTEHNKPSYHQTTHTIVITSITFYDSSGSVLHTDTIREEPGSQIYWETIKRIISAYPLVPLRIQTSTSKIITYYSNGKEVKQETVPGSAGVYETPFTSHVDITNVITYYGSNRQILHQQTVKGELSLADRQRYLDNFGRTHTGGTFTMETNTTKTITYRSSDGRILFTDNVFVPGQNINPNNLQTKPK</sequence>
<dbReference type="GO" id="GO:0007157">
    <property type="term" value="P:heterophilic cell-cell adhesion via plasma membrane cell adhesion molecules"/>
    <property type="evidence" value="ECO:0007669"/>
    <property type="project" value="UniProtKB-ARBA"/>
</dbReference>
<keyword evidence="7" id="KW-1133">Transmembrane helix</keyword>
<dbReference type="EMBL" id="JARPUR010000005">
    <property type="protein sequence ID" value="KAK4875830.1"/>
    <property type="molecule type" value="Genomic_DNA"/>
</dbReference>
<protein>
    <recommendedName>
        <fullName evidence="19">Integrin alpha-2 domain-containing protein</fullName>
    </recommendedName>
</protein>
<dbReference type="GO" id="GO:0007229">
    <property type="term" value="P:integrin-mediated signaling pathway"/>
    <property type="evidence" value="ECO:0007669"/>
    <property type="project" value="UniProtKB-KW"/>
</dbReference>
<dbReference type="PROSITE" id="PS51470">
    <property type="entry name" value="FG_GAP"/>
    <property type="match status" value="6"/>
</dbReference>
<dbReference type="Pfam" id="PF01839">
    <property type="entry name" value="FG-GAP"/>
    <property type="match status" value="2"/>
</dbReference>
<keyword evidence="8 13" id="KW-0401">Integrin</keyword>
<feature type="domain" description="Integrin alpha third immunoglobulin-like" evidence="16">
    <location>
        <begin position="793"/>
        <end position="885"/>
    </location>
</feature>
<feature type="repeat" description="FG-GAP" evidence="12">
    <location>
        <begin position="367"/>
        <end position="425"/>
    </location>
</feature>
<comment type="caution">
    <text evidence="17">The sequence shown here is derived from an EMBL/GenBank/DDBJ whole genome shotgun (WGS) entry which is preliminary data.</text>
</comment>
<dbReference type="Gene3D" id="2.60.40.1510">
    <property type="entry name" value="ntegrin, alpha v. Chain A, domain 3"/>
    <property type="match status" value="1"/>
</dbReference>
<keyword evidence="18" id="KW-1185">Reference proteome</keyword>
<accession>A0AAN7NY93</accession>
<dbReference type="InterPro" id="IPR048286">
    <property type="entry name" value="Integrin_alpha_Ig-like_3"/>
</dbReference>
<dbReference type="Pfam" id="PF20805">
    <property type="entry name" value="Integrin_A_Ig_2"/>
    <property type="match status" value="1"/>
</dbReference>
<dbReference type="Gene3D" id="2.60.40.1530">
    <property type="entry name" value="ntegrin, alpha v. Chain A, domain 4"/>
    <property type="match status" value="1"/>
</dbReference>
<evidence type="ECO:0000256" key="2">
    <source>
        <dbReference type="ARBA" id="ARBA00008054"/>
    </source>
</evidence>
<dbReference type="SUPFAM" id="SSF69179">
    <property type="entry name" value="Integrin domains"/>
    <property type="match status" value="3"/>
</dbReference>
<name>A0AAN7NY93_9COLE</name>
<keyword evidence="5" id="KW-0677">Repeat</keyword>
<keyword evidence="9" id="KW-0472">Membrane</keyword>
<dbReference type="GO" id="GO:0005178">
    <property type="term" value="F:integrin binding"/>
    <property type="evidence" value="ECO:0007669"/>
    <property type="project" value="TreeGrafter"/>
</dbReference>
<dbReference type="PANTHER" id="PTHR23220:SF133">
    <property type="entry name" value="INTEGRIN ALPHA-PS2"/>
    <property type="match status" value="1"/>
</dbReference>
<comment type="subcellular location">
    <subcellularLocation>
        <location evidence="1 13">Membrane</location>
        <topology evidence="1 13">Single-pass type I membrane protein</topology>
    </subcellularLocation>
</comment>
<evidence type="ECO:0000256" key="10">
    <source>
        <dbReference type="ARBA" id="ARBA00023170"/>
    </source>
</evidence>
<evidence type="ECO:0000256" key="1">
    <source>
        <dbReference type="ARBA" id="ARBA00004479"/>
    </source>
</evidence>
<dbReference type="PRINTS" id="PR01185">
    <property type="entry name" value="INTEGRINA"/>
</dbReference>
<dbReference type="Pfam" id="PF08441">
    <property type="entry name" value="Integrin_A_Ig_1"/>
    <property type="match status" value="1"/>
</dbReference>
<gene>
    <name evidence="17" type="ORF">RN001_012252</name>
</gene>